<feature type="compositionally biased region" description="Basic and acidic residues" evidence="5">
    <location>
        <begin position="210"/>
        <end position="226"/>
    </location>
</feature>
<reference evidence="7" key="1">
    <citation type="submission" date="2021-01" db="EMBL/GenBank/DDBJ databases">
        <authorList>
            <person name="Kaushik A."/>
        </authorList>
    </citation>
    <scope>NUCLEOTIDE SEQUENCE</scope>
    <source>
        <strain evidence="7">AG4-RS23</strain>
    </source>
</reference>
<keyword evidence="4 6" id="KW-0472">Membrane</keyword>
<evidence type="ECO:0000313" key="8">
    <source>
        <dbReference type="Proteomes" id="UP000663861"/>
    </source>
</evidence>
<dbReference type="InterPro" id="IPR009598">
    <property type="entry name" value="BCALP"/>
</dbReference>
<dbReference type="PANTHER" id="PTHR13259:SF1">
    <property type="entry name" value="BLADDER CANCER-ASSOCIATED PROTEIN"/>
    <property type="match status" value="1"/>
</dbReference>
<evidence type="ECO:0000256" key="1">
    <source>
        <dbReference type="ARBA" id="ARBA00004370"/>
    </source>
</evidence>
<feature type="compositionally biased region" description="Polar residues" evidence="5">
    <location>
        <begin position="158"/>
        <end position="177"/>
    </location>
</feature>
<evidence type="ECO:0000256" key="3">
    <source>
        <dbReference type="ARBA" id="ARBA00022989"/>
    </source>
</evidence>
<feature type="region of interest" description="Disordered" evidence="5">
    <location>
        <begin position="156"/>
        <end position="194"/>
    </location>
</feature>
<sequence length="299" mass="33199">MWCTRWYLPLLLLPFPSAPPFFLLVLVFSLTLHARPCLYCIVLLVALFTSSCYWAPTPLDIPSHALESIYPSLATSRPTIDLQSLLNASEPAPTATDAAPTPRVTYSARLERPKRCWCTPYNIFEPFNATRWDQRASVLVFVKQGFWDWMVEQEAEPDQTTGAIPSEQTTDSEQVDGSTVTALPTSTTPAPTSWRTKWNALSSYFSSRSAEQKEGSTPKTQPEGKARLPVRAPLDPVSKPIPTVTAIATATATPTKAAPTPIQTPIDIKGQENLPWWQKQYDLRPHGGGVVLDFRWGRG</sequence>
<proteinExistence type="predicted"/>
<evidence type="ECO:0000256" key="5">
    <source>
        <dbReference type="SAM" id="MobiDB-lite"/>
    </source>
</evidence>
<dbReference type="Pfam" id="PF06726">
    <property type="entry name" value="BC10"/>
    <property type="match status" value="1"/>
</dbReference>
<feature type="transmembrane region" description="Helical" evidence="6">
    <location>
        <begin position="37"/>
        <end position="56"/>
    </location>
</feature>
<protein>
    <submittedName>
        <fullName evidence="7">Uncharacterized protein</fullName>
    </submittedName>
</protein>
<feature type="transmembrane region" description="Helical" evidence="6">
    <location>
        <begin position="6"/>
        <end position="30"/>
    </location>
</feature>
<evidence type="ECO:0000313" key="7">
    <source>
        <dbReference type="EMBL" id="CAE6449634.1"/>
    </source>
</evidence>
<feature type="compositionally biased region" description="Low complexity" evidence="5">
    <location>
        <begin position="178"/>
        <end position="193"/>
    </location>
</feature>
<organism evidence="7 8">
    <name type="scientific">Rhizoctonia solani</name>
    <dbReference type="NCBI Taxonomy" id="456999"/>
    <lineage>
        <taxon>Eukaryota</taxon>
        <taxon>Fungi</taxon>
        <taxon>Dikarya</taxon>
        <taxon>Basidiomycota</taxon>
        <taxon>Agaricomycotina</taxon>
        <taxon>Agaricomycetes</taxon>
        <taxon>Cantharellales</taxon>
        <taxon>Ceratobasidiaceae</taxon>
        <taxon>Rhizoctonia</taxon>
    </lineage>
</organism>
<dbReference type="PANTHER" id="PTHR13259">
    <property type="entry name" value="BLADDER CANCER 10 KD PROTEIN HOMOLOG"/>
    <property type="match status" value="1"/>
</dbReference>
<keyword evidence="2 6" id="KW-0812">Transmembrane</keyword>
<comment type="subcellular location">
    <subcellularLocation>
        <location evidence="1">Membrane</location>
    </subcellularLocation>
</comment>
<evidence type="ECO:0000256" key="6">
    <source>
        <dbReference type="SAM" id="Phobius"/>
    </source>
</evidence>
<dbReference type="GO" id="GO:0016020">
    <property type="term" value="C:membrane"/>
    <property type="evidence" value="ECO:0007669"/>
    <property type="project" value="UniProtKB-SubCell"/>
</dbReference>
<name>A0A8H3B716_9AGAM</name>
<comment type="caution">
    <text evidence="7">The sequence shown here is derived from an EMBL/GenBank/DDBJ whole genome shotgun (WGS) entry which is preliminary data.</text>
</comment>
<gene>
    <name evidence="7" type="ORF">RDB_LOCUS52841</name>
</gene>
<evidence type="ECO:0000256" key="2">
    <source>
        <dbReference type="ARBA" id="ARBA00022692"/>
    </source>
</evidence>
<dbReference type="SMART" id="SM01396">
    <property type="entry name" value="BC10"/>
    <property type="match status" value="1"/>
</dbReference>
<feature type="region of interest" description="Disordered" evidence="5">
    <location>
        <begin position="207"/>
        <end position="227"/>
    </location>
</feature>
<dbReference type="EMBL" id="CAJMWY010000859">
    <property type="protein sequence ID" value="CAE6449634.1"/>
    <property type="molecule type" value="Genomic_DNA"/>
</dbReference>
<accession>A0A8H3B716</accession>
<keyword evidence="3 6" id="KW-1133">Transmembrane helix</keyword>
<evidence type="ECO:0000256" key="4">
    <source>
        <dbReference type="ARBA" id="ARBA00023136"/>
    </source>
</evidence>
<dbReference type="AlphaFoldDB" id="A0A8H3B716"/>
<dbReference type="Proteomes" id="UP000663861">
    <property type="component" value="Unassembled WGS sequence"/>
</dbReference>